<dbReference type="InterPro" id="IPR050238">
    <property type="entry name" value="DNA_Rep/Repair_Clamp_Loader"/>
</dbReference>
<dbReference type="InterPro" id="IPR027417">
    <property type="entry name" value="P-loop_NTPase"/>
</dbReference>
<dbReference type="RefSeq" id="WP_096999905.1">
    <property type="nucleotide sequence ID" value="NZ_OBEI01000002.1"/>
</dbReference>
<evidence type="ECO:0000313" key="2">
    <source>
        <dbReference type="Proteomes" id="UP000219036"/>
    </source>
</evidence>
<dbReference type="Pfam" id="PF13177">
    <property type="entry name" value="DNA_pol3_delta2"/>
    <property type="match status" value="1"/>
</dbReference>
<gene>
    <name evidence="1" type="ORF">SAMN06265182_0724</name>
</gene>
<reference evidence="2" key="1">
    <citation type="submission" date="2017-09" db="EMBL/GenBank/DDBJ databases">
        <authorList>
            <person name="Varghese N."/>
            <person name="Submissions S."/>
        </authorList>
    </citation>
    <scope>NUCLEOTIDE SEQUENCE [LARGE SCALE GENOMIC DNA]</scope>
    <source>
        <strain evidence="2">DSM 15103</strain>
    </source>
</reference>
<name>A0A285NF99_9AQUI</name>
<dbReference type="Proteomes" id="UP000219036">
    <property type="component" value="Unassembled WGS sequence"/>
</dbReference>
<proteinExistence type="predicted"/>
<dbReference type="GO" id="GO:0006261">
    <property type="term" value="P:DNA-templated DNA replication"/>
    <property type="evidence" value="ECO:0007669"/>
    <property type="project" value="TreeGrafter"/>
</dbReference>
<evidence type="ECO:0000313" key="1">
    <source>
        <dbReference type="EMBL" id="SNZ06576.1"/>
    </source>
</evidence>
<dbReference type="SUPFAM" id="SSF52540">
    <property type="entry name" value="P-loop containing nucleoside triphosphate hydrolases"/>
    <property type="match status" value="1"/>
</dbReference>
<accession>A0A285NF99</accession>
<dbReference type="EMBL" id="OBEI01000002">
    <property type="protein sequence ID" value="SNZ06576.1"/>
    <property type="molecule type" value="Genomic_DNA"/>
</dbReference>
<organism evidence="1 2">
    <name type="scientific">Persephonella hydrogeniphila</name>
    <dbReference type="NCBI Taxonomy" id="198703"/>
    <lineage>
        <taxon>Bacteria</taxon>
        <taxon>Pseudomonadati</taxon>
        <taxon>Aquificota</taxon>
        <taxon>Aquificia</taxon>
        <taxon>Aquificales</taxon>
        <taxon>Hydrogenothermaceae</taxon>
        <taxon>Persephonella</taxon>
    </lineage>
</organism>
<sequence>MKIIGHEDTKKIIRLFLDKNYSSYSFLFEGKDCIGKKLVALLTAKAFLCEKNYGFGCGECDSCRLSDNTISNIYQKTELNPHPDILVISPDREIKIDQIRKITDFLKLKGKKVAIIEKAEKMNVEASNALLKTLEEPPENSMIILTTSNLNALLPTIISRCKKIRFKPLKKEEIQQILSLKGVEEKNIKTAIALSDGSMCIPEIILNRPNLFKYAKDLFTVLSIDELHPEGIISLGEILDRLEVEEVKEVLDIVEKILYKKMLKGEINPDFYDRFIRENQELKNAISKGVKKKLAIEGMYFNLKT</sequence>
<dbReference type="Gene3D" id="3.40.50.300">
    <property type="entry name" value="P-loop containing nucleotide triphosphate hydrolases"/>
    <property type="match status" value="1"/>
</dbReference>
<keyword evidence="2" id="KW-1185">Reference proteome</keyword>
<protein>
    <submittedName>
        <fullName evidence="1">DNA polymerase-3 subunit delta</fullName>
    </submittedName>
</protein>
<dbReference type="AlphaFoldDB" id="A0A285NF99"/>
<dbReference type="PANTHER" id="PTHR11669">
    <property type="entry name" value="REPLICATION FACTOR C / DNA POLYMERASE III GAMMA-TAU SUBUNIT"/>
    <property type="match status" value="1"/>
</dbReference>
<dbReference type="OrthoDB" id="9810148at2"/>
<dbReference type="PANTHER" id="PTHR11669:SF8">
    <property type="entry name" value="DNA POLYMERASE III SUBUNIT DELTA"/>
    <property type="match status" value="1"/>
</dbReference>